<dbReference type="Pfam" id="PF07690">
    <property type="entry name" value="MFS_1"/>
    <property type="match status" value="1"/>
</dbReference>
<dbReference type="OrthoDB" id="146345at2"/>
<proteinExistence type="predicted"/>
<evidence type="ECO:0000313" key="6">
    <source>
        <dbReference type="EMBL" id="PLP99610.1"/>
    </source>
</evidence>
<keyword evidence="3 4" id="KW-0472">Membrane</keyword>
<dbReference type="AlphaFoldDB" id="A0A2N5CBI8"/>
<feature type="transmembrane region" description="Helical" evidence="4">
    <location>
        <begin position="331"/>
        <end position="347"/>
    </location>
</feature>
<dbReference type="PROSITE" id="PS50850">
    <property type="entry name" value="MFS"/>
    <property type="match status" value="1"/>
</dbReference>
<dbReference type="GO" id="GO:0022857">
    <property type="term" value="F:transmembrane transporter activity"/>
    <property type="evidence" value="ECO:0007669"/>
    <property type="project" value="InterPro"/>
</dbReference>
<feature type="transmembrane region" description="Helical" evidence="4">
    <location>
        <begin position="145"/>
        <end position="168"/>
    </location>
</feature>
<accession>A0A2N5CBI8</accession>
<feature type="transmembrane region" description="Helical" evidence="4">
    <location>
        <begin position="58"/>
        <end position="79"/>
    </location>
</feature>
<keyword evidence="1 4" id="KW-0812">Transmembrane</keyword>
<dbReference type="EMBL" id="PJRP01000006">
    <property type="protein sequence ID" value="PLP99610.1"/>
    <property type="molecule type" value="Genomic_DNA"/>
</dbReference>
<dbReference type="PANTHER" id="PTHR11360:SF290">
    <property type="entry name" value="MONOCARBOXYLATE MFS PERMEASE"/>
    <property type="match status" value="1"/>
</dbReference>
<dbReference type="STRING" id="82633.GCA_000974605_03608"/>
<organism evidence="6 7">
    <name type="scientific">Cupriavidus pauculus</name>
    <dbReference type="NCBI Taxonomy" id="82633"/>
    <lineage>
        <taxon>Bacteria</taxon>
        <taxon>Pseudomonadati</taxon>
        <taxon>Pseudomonadota</taxon>
        <taxon>Betaproteobacteria</taxon>
        <taxon>Burkholderiales</taxon>
        <taxon>Burkholderiaceae</taxon>
        <taxon>Cupriavidus</taxon>
    </lineage>
</organism>
<evidence type="ECO:0000256" key="2">
    <source>
        <dbReference type="ARBA" id="ARBA00022989"/>
    </source>
</evidence>
<dbReference type="CDD" id="cd17355">
    <property type="entry name" value="MFS_YcxA_like"/>
    <property type="match status" value="1"/>
</dbReference>
<protein>
    <submittedName>
        <fullName evidence="6">MFS transporter</fullName>
    </submittedName>
</protein>
<feature type="transmembrane region" description="Helical" evidence="4">
    <location>
        <begin position="17"/>
        <end position="38"/>
    </location>
</feature>
<feature type="transmembrane region" description="Helical" evidence="4">
    <location>
        <begin position="400"/>
        <end position="418"/>
    </location>
</feature>
<evidence type="ECO:0000313" key="7">
    <source>
        <dbReference type="Proteomes" id="UP000234341"/>
    </source>
</evidence>
<evidence type="ECO:0000256" key="1">
    <source>
        <dbReference type="ARBA" id="ARBA00022692"/>
    </source>
</evidence>
<dbReference type="SUPFAM" id="SSF103473">
    <property type="entry name" value="MFS general substrate transporter"/>
    <property type="match status" value="1"/>
</dbReference>
<feature type="transmembrane region" description="Helical" evidence="4">
    <location>
        <begin position="174"/>
        <end position="195"/>
    </location>
</feature>
<evidence type="ECO:0000256" key="3">
    <source>
        <dbReference type="ARBA" id="ARBA00023136"/>
    </source>
</evidence>
<evidence type="ECO:0000259" key="5">
    <source>
        <dbReference type="PROSITE" id="PS50850"/>
    </source>
</evidence>
<dbReference type="Proteomes" id="UP000234341">
    <property type="component" value="Unassembled WGS sequence"/>
</dbReference>
<dbReference type="RefSeq" id="WP_101682191.1">
    <property type="nucleotide sequence ID" value="NZ_PJRP01000006.1"/>
</dbReference>
<name>A0A2N5CBI8_9BURK</name>
<sequence length="432" mass="45889">MFAQALSSRLDRRGIHYAWIVAAITFCVMLTTSAALGLPGAFLKPLTAEMGWSTDQVSSILAFRFALFGLMAPFSAILMERFGVRNVVCAALALIAGGMALATVSTQIWQLFVAWGLMLGVGSGLTAMVLAALVANRWFTARRGLVIGVLTASSATGQLAFLPVAAWLIEHMGWRVAVLPVLAACGALAVVVLGFMRARPSDVGLAPYGEVPTAVAAAPVPAAPMSWAGPFVVLRDAARTQTFWILAGTFFICGLSTNGLIQTHFISLCADFGMSAVPAASALAMMGAFDFVGTIMSGWLSDRYDSRKLLFWYYALRGLSLFWLPHSEFTLYGLSVFAMFYGLDWIATVPPTIKLAGSTFGRERAPMVFGWIFAAHQIGAAAAAFGAGLSRTLWLTYSPALYVAGSACLVAALLALMVRRQATQAAPQPAQA</sequence>
<feature type="domain" description="Major facilitator superfamily (MFS) profile" evidence="5">
    <location>
        <begin position="18"/>
        <end position="423"/>
    </location>
</feature>
<dbReference type="PANTHER" id="PTHR11360">
    <property type="entry name" value="MONOCARBOXYLATE TRANSPORTER"/>
    <property type="match status" value="1"/>
</dbReference>
<dbReference type="InterPro" id="IPR011701">
    <property type="entry name" value="MFS"/>
</dbReference>
<gene>
    <name evidence="6" type="ORF">CYJ10_14450</name>
</gene>
<reference evidence="6 7" key="1">
    <citation type="submission" date="2017-12" db="EMBL/GenBank/DDBJ databases">
        <title>Genome sequence of the active heterotrophic nitrifier-denitrifier, Cupriavidus pauculus UM1.</title>
        <authorList>
            <person name="Putonti C."/>
            <person name="Castignetti D."/>
        </authorList>
    </citation>
    <scope>NUCLEOTIDE SEQUENCE [LARGE SCALE GENOMIC DNA]</scope>
    <source>
        <strain evidence="6 7">UM1</strain>
    </source>
</reference>
<dbReference type="InterPro" id="IPR036259">
    <property type="entry name" value="MFS_trans_sf"/>
</dbReference>
<dbReference type="InterPro" id="IPR020846">
    <property type="entry name" value="MFS_dom"/>
</dbReference>
<dbReference type="Gene3D" id="1.20.1250.20">
    <property type="entry name" value="MFS general substrate transporter like domains"/>
    <property type="match status" value="2"/>
</dbReference>
<dbReference type="InterPro" id="IPR050327">
    <property type="entry name" value="Proton-linked_MCT"/>
</dbReference>
<keyword evidence="2 4" id="KW-1133">Transmembrane helix</keyword>
<feature type="transmembrane region" description="Helical" evidence="4">
    <location>
        <begin position="272"/>
        <end position="297"/>
    </location>
</feature>
<comment type="caution">
    <text evidence="6">The sequence shown here is derived from an EMBL/GenBank/DDBJ whole genome shotgun (WGS) entry which is preliminary data.</text>
</comment>
<feature type="transmembrane region" description="Helical" evidence="4">
    <location>
        <begin position="112"/>
        <end position="133"/>
    </location>
</feature>
<evidence type="ECO:0000256" key="4">
    <source>
        <dbReference type="SAM" id="Phobius"/>
    </source>
</evidence>
<feature type="transmembrane region" description="Helical" evidence="4">
    <location>
        <begin position="86"/>
        <end position="106"/>
    </location>
</feature>
<feature type="transmembrane region" description="Helical" evidence="4">
    <location>
        <begin position="243"/>
        <end position="266"/>
    </location>
</feature>
<feature type="transmembrane region" description="Helical" evidence="4">
    <location>
        <begin position="309"/>
        <end position="325"/>
    </location>
</feature>
<feature type="transmembrane region" description="Helical" evidence="4">
    <location>
        <begin position="368"/>
        <end position="388"/>
    </location>
</feature>